<feature type="transmembrane region" description="Helical" evidence="1">
    <location>
        <begin position="12"/>
        <end position="38"/>
    </location>
</feature>
<feature type="transmembrane region" description="Helical" evidence="1">
    <location>
        <begin position="44"/>
        <end position="63"/>
    </location>
</feature>
<evidence type="ECO:0000256" key="1">
    <source>
        <dbReference type="SAM" id="Phobius"/>
    </source>
</evidence>
<evidence type="ECO:0000313" key="2">
    <source>
        <dbReference type="EMBL" id="MFC3704694.1"/>
    </source>
</evidence>
<organism evidence="2 3">
    <name type="scientific">Devosia honganensis</name>
    <dbReference type="NCBI Taxonomy" id="1610527"/>
    <lineage>
        <taxon>Bacteria</taxon>
        <taxon>Pseudomonadati</taxon>
        <taxon>Pseudomonadota</taxon>
        <taxon>Alphaproteobacteria</taxon>
        <taxon>Hyphomicrobiales</taxon>
        <taxon>Devosiaceae</taxon>
        <taxon>Devosia</taxon>
    </lineage>
</organism>
<comment type="caution">
    <text evidence="2">The sequence shown here is derived from an EMBL/GenBank/DDBJ whole genome shotgun (WGS) entry which is preliminary data.</text>
</comment>
<keyword evidence="3" id="KW-1185">Reference proteome</keyword>
<sequence length="103" mass="11105">MNGRDRHALWSLAAGFTIWSGAFVLLYALQALGCAYGWPHHRAILLIVYAAALIPLGYLALFPQRAKTGPVSTLSRTALWANRAAFGSGILTFLPATFATICL</sequence>
<keyword evidence="1" id="KW-0812">Transmembrane</keyword>
<accession>A0ABV7X266</accession>
<dbReference type="RefSeq" id="WP_380096427.1">
    <property type="nucleotide sequence ID" value="NZ_JBHRYD010000005.1"/>
</dbReference>
<keyword evidence="1" id="KW-1133">Transmembrane helix</keyword>
<gene>
    <name evidence="2" type="ORF">ACFOOL_07975</name>
</gene>
<dbReference type="Proteomes" id="UP001595613">
    <property type="component" value="Unassembled WGS sequence"/>
</dbReference>
<feature type="transmembrane region" description="Helical" evidence="1">
    <location>
        <begin position="84"/>
        <end position="101"/>
    </location>
</feature>
<proteinExistence type="predicted"/>
<keyword evidence="1" id="KW-0472">Membrane</keyword>
<evidence type="ECO:0000313" key="3">
    <source>
        <dbReference type="Proteomes" id="UP001595613"/>
    </source>
</evidence>
<reference evidence="3" key="1">
    <citation type="journal article" date="2019" name="Int. J. Syst. Evol. Microbiol.">
        <title>The Global Catalogue of Microorganisms (GCM) 10K type strain sequencing project: providing services to taxonomists for standard genome sequencing and annotation.</title>
        <authorList>
            <consortium name="The Broad Institute Genomics Platform"/>
            <consortium name="The Broad Institute Genome Sequencing Center for Infectious Disease"/>
            <person name="Wu L."/>
            <person name="Ma J."/>
        </authorList>
    </citation>
    <scope>NUCLEOTIDE SEQUENCE [LARGE SCALE GENOMIC DNA]</scope>
    <source>
        <strain evidence="3">KCTC 42281</strain>
    </source>
</reference>
<protein>
    <recommendedName>
        <fullName evidence="4">DUF2269 family protein</fullName>
    </recommendedName>
</protein>
<evidence type="ECO:0008006" key="4">
    <source>
        <dbReference type="Google" id="ProtNLM"/>
    </source>
</evidence>
<name>A0ABV7X266_9HYPH</name>
<dbReference type="EMBL" id="JBHRYD010000005">
    <property type="protein sequence ID" value="MFC3704694.1"/>
    <property type="molecule type" value="Genomic_DNA"/>
</dbReference>